<sequence>MDTFTLLDLLRKAAAHKGLKLLKGASKAYSEPIKMYALDDKSLAMLAERNIKRQDRSDCRNEIFTLVDENPQEKVPGRSPSNYWNFKLLVKLLEGDKSKFDLRVTLSVGFGLNLERRGVMFIPLAHGTFLSPADSLPNFRMFKALVESDADAPEIARELAASDGTIVVTWTELGLGGIRNLSHLFSEFTARNETVAQLGRNGEVFNPDPNPRYQQPGDELFIAEPAQPKVIQAWRTQLNEYRAHLVV</sequence>
<dbReference type="STRING" id="1802695.A3A13_00755"/>
<evidence type="ECO:0000313" key="2">
    <source>
        <dbReference type="Proteomes" id="UP000178911"/>
    </source>
</evidence>
<reference evidence="1 2" key="1">
    <citation type="journal article" date="2016" name="Nat. Commun.">
        <title>Thousands of microbial genomes shed light on interconnected biogeochemical processes in an aquifer system.</title>
        <authorList>
            <person name="Anantharaman K."/>
            <person name="Brown C.T."/>
            <person name="Hug L.A."/>
            <person name="Sharon I."/>
            <person name="Castelle C.J."/>
            <person name="Probst A.J."/>
            <person name="Thomas B.C."/>
            <person name="Singh A."/>
            <person name="Wilkins M.J."/>
            <person name="Karaoz U."/>
            <person name="Brodie E.L."/>
            <person name="Williams K.H."/>
            <person name="Hubbard S.S."/>
            <person name="Banfield J.F."/>
        </authorList>
    </citation>
    <scope>NUCLEOTIDE SEQUENCE [LARGE SCALE GENOMIC DNA]</scope>
</reference>
<proteinExistence type="predicted"/>
<dbReference type="AlphaFoldDB" id="A0A1F8GH10"/>
<evidence type="ECO:0000313" key="1">
    <source>
        <dbReference type="EMBL" id="OGN24593.1"/>
    </source>
</evidence>
<gene>
    <name evidence="1" type="ORF">A3A13_00755</name>
</gene>
<organism evidence="1 2">
    <name type="scientific">Candidatus Yanofskybacteria bacterium RIFCSPLOWO2_01_FULL_43_22</name>
    <dbReference type="NCBI Taxonomy" id="1802695"/>
    <lineage>
        <taxon>Bacteria</taxon>
        <taxon>Candidatus Yanofskyibacteriota</taxon>
    </lineage>
</organism>
<comment type="caution">
    <text evidence="1">The sequence shown here is derived from an EMBL/GenBank/DDBJ whole genome shotgun (WGS) entry which is preliminary data.</text>
</comment>
<dbReference type="EMBL" id="MGKJ01000010">
    <property type="protein sequence ID" value="OGN24593.1"/>
    <property type="molecule type" value="Genomic_DNA"/>
</dbReference>
<accession>A0A1F8GH10</accession>
<protein>
    <submittedName>
        <fullName evidence="1">Uncharacterized protein</fullName>
    </submittedName>
</protein>
<name>A0A1F8GH10_9BACT</name>
<dbReference type="Proteomes" id="UP000178911">
    <property type="component" value="Unassembled WGS sequence"/>
</dbReference>